<gene>
    <name evidence="5" type="ORF">EM20IM_02570</name>
</gene>
<evidence type="ECO:0000256" key="2">
    <source>
        <dbReference type="ARBA" id="ARBA00012060"/>
    </source>
</evidence>
<reference evidence="5 6" key="1">
    <citation type="submission" date="2020-12" db="EMBL/GenBank/DDBJ databases">
        <authorList>
            <person name="Awala S.I."/>
            <person name="Gwak J.-H."/>
            <person name="Kim S.-J."/>
            <person name="Rhee S.-K."/>
        </authorList>
    </citation>
    <scope>NUCLEOTIDE SEQUENCE [LARGE SCALE GENOMIC DNA]</scope>
    <source>
        <strain evidence="5 6">IT5</strain>
    </source>
</reference>
<organism evidence="5 6">
    <name type="scientific">Candidatus Methylacidiphilum infernorum</name>
    <dbReference type="NCBI Taxonomy" id="511746"/>
    <lineage>
        <taxon>Bacteria</taxon>
        <taxon>Pseudomonadati</taxon>
        <taxon>Verrucomicrobiota</taxon>
        <taxon>Methylacidiphilae</taxon>
        <taxon>Methylacidiphilales</taxon>
        <taxon>Methylacidiphilaceae</taxon>
        <taxon>Methylacidiphilum (ex Ratnadevi et al. 2023)</taxon>
    </lineage>
</organism>
<keyword evidence="4" id="KW-0704">Schiff base</keyword>
<dbReference type="CDD" id="cd00502">
    <property type="entry name" value="DHQase_I"/>
    <property type="match status" value="1"/>
</dbReference>
<dbReference type="Gene3D" id="3.20.20.70">
    <property type="entry name" value="Aldolase class I"/>
    <property type="match status" value="1"/>
</dbReference>
<protein>
    <recommendedName>
        <fullName evidence="2">3-dehydroquinate dehydratase</fullName>
        <ecNumber evidence="2">4.2.1.10</ecNumber>
    </recommendedName>
</protein>
<dbReference type="PANTHER" id="PTHR43699">
    <property type="entry name" value="3-DEHYDROQUINATE DEHYDRATASE"/>
    <property type="match status" value="1"/>
</dbReference>
<keyword evidence="6" id="KW-1185">Reference proteome</keyword>
<evidence type="ECO:0000256" key="1">
    <source>
        <dbReference type="ARBA" id="ARBA00001864"/>
    </source>
</evidence>
<dbReference type="InterPro" id="IPR050146">
    <property type="entry name" value="Type-I_3-dehydroquinase"/>
</dbReference>
<keyword evidence="3" id="KW-0456">Lyase</keyword>
<sequence>MNLPIEKSLIIVGSISTRYGVKTAFDNHLAVDLLEYRLDSILLDMNVKETLEELQSTLGCRTLPALLTIRSKKEGGLLQLSDDQRIELFERLYPFVDSVDLEWQEFPKVFEVYSLYKKGGKKIILSIHSLDRFLNLETLLSSLPEIKRLEADFVKLAVRIEELSQLKTLTNLFFSYPDIPWALMGIGKYSTLSRIVLSALGSRLVYGYVDKPAALGQPSVFDLKESFLRLGIIGKER</sequence>
<accession>A0ABX7PW44</accession>
<dbReference type="Proteomes" id="UP000663088">
    <property type="component" value="Chromosome"/>
</dbReference>
<evidence type="ECO:0000256" key="4">
    <source>
        <dbReference type="ARBA" id="ARBA00023270"/>
    </source>
</evidence>
<dbReference type="RefSeq" id="WP_206847689.1">
    <property type="nucleotide sequence ID" value="NZ_CP065956.1"/>
</dbReference>
<dbReference type="SUPFAM" id="SSF51569">
    <property type="entry name" value="Aldolase"/>
    <property type="match status" value="1"/>
</dbReference>
<dbReference type="EMBL" id="CP065956">
    <property type="protein sequence ID" value="QSR87240.1"/>
    <property type="molecule type" value="Genomic_DNA"/>
</dbReference>
<dbReference type="Pfam" id="PF01487">
    <property type="entry name" value="DHquinase_I"/>
    <property type="match status" value="1"/>
</dbReference>
<name>A0ABX7PW44_9BACT</name>
<evidence type="ECO:0000256" key="3">
    <source>
        <dbReference type="ARBA" id="ARBA00023239"/>
    </source>
</evidence>
<dbReference type="EC" id="4.2.1.10" evidence="2"/>
<proteinExistence type="predicted"/>
<dbReference type="InterPro" id="IPR013785">
    <property type="entry name" value="Aldolase_TIM"/>
</dbReference>
<evidence type="ECO:0000313" key="6">
    <source>
        <dbReference type="Proteomes" id="UP000663088"/>
    </source>
</evidence>
<dbReference type="PANTHER" id="PTHR43699:SF1">
    <property type="entry name" value="3-DEHYDROQUINATE DEHYDRATASE"/>
    <property type="match status" value="1"/>
</dbReference>
<dbReference type="InterPro" id="IPR001381">
    <property type="entry name" value="DHquinase_I"/>
</dbReference>
<evidence type="ECO:0000313" key="5">
    <source>
        <dbReference type="EMBL" id="QSR87240.1"/>
    </source>
</evidence>
<comment type="catalytic activity">
    <reaction evidence="1">
        <text>3-dehydroquinate = 3-dehydroshikimate + H2O</text>
        <dbReference type="Rhea" id="RHEA:21096"/>
        <dbReference type="ChEBI" id="CHEBI:15377"/>
        <dbReference type="ChEBI" id="CHEBI:16630"/>
        <dbReference type="ChEBI" id="CHEBI:32364"/>
        <dbReference type="EC" id="4.2.1.10"/>
    </reaction>
</comment>